<dbReference type="Proteomes" id="UP000692954">
    <property type="component" value="Unassembled WGS sequence"/>
</dbReference>
<keyword evidence="3" id="KW-1185">Reference proteome</keyword>
<keyword evidence="1" id="KW-1133">Transmembrane helix</keyword>
<keyword evidence="1" id="KW-0472">Membrane</keyword>
<protein>
    <submittedName>
        <fullName evidence="2">Uncharacterized protein</fullName>
    </submittedName>
</protein>
<evidence type="ECO:0000313" key="2">
    <source>
        <dbReference type="EMBL" id="CAD8087876.1"/>
    </source>
</evidence>
<organism evidence="2 3">
    <name type="scientific">Paramecium sonneborni</name>
    <dbReference type="NCBI Taxonomy" id="65129"/>
    <lineage>
        <taxon>Eukaryota</taxon>
        <taxon>Sar</taxon>
        <taxon>Alveolata</taxon>
        <taxon>Ciliophora</taxon>
        <taxon>Intramacronucleata</taxon>
        <taxon>Oligohymenophorea</taxon>
        <taxon>Peniculida</taxon>
        <taxon>Parameciidae</taxon>
        <taxon>Paramecium</taxon>
    </lineage>
</organism>
<gene>
    <name evidence="2" type="ORF">PSON_ATCC_30995.1.T0520050</name>
</gene>
<evidence type="ECO:0000256" key="1">
    <source>
        <dbReference type="SAM" id="Phobius"/>
    </source>
</evidence>
<dbReference type="AlphaFoldDB" id="A0A8S1NC19"/>
<feature type="transmembrane region" description="Helical" evidence="1">
    <location>
        <begin position="57"/>
        <end position="81"/>
    </location>
</feature>
<proteinExistence type="predicted"/>
<comment type="caution">
    <text evidence="2">The sequence shown here is derived from an EMBL/GenBank/DDBJ whole genome shotgun (WGS) entry which is preliminary data.</text>
</comment>
<accession>A0A8S1NC19</accession>
<keyword evidence="1" id="KW-0812">Transmembrane</keyword>
<reference evidence="2" key="1">
    <citation type="submission" date="2021-01" db="EMBL/GenBank/DDBJ databases">
        <authorList>
            <consortium name="Genoscope - CEA"/>
            <person name="William W."/>
        </authorList>
    </citation>
    <scope>NUCLEOTIDE SEQUENCE</scope>
</reference>
<evidence type="ECO:0000313" key="3">
    <source>
        <dbReference type="Proteomes" id="UP000692954"/>
    </source>
</evidence>
<sequence>MKLNLKGLKEVPCRSDIPLSCRENGFQEIWRAEDQVNPFQNESNKKNDPKPEYKKTLLIMGSVNILDQFFLLFCYLFKLIFSKHSPKFGKRIFIYLFQTFNSQYNGNSKLLFLGKVK</sequence>
<dbReference type="EMBL" id="CAJJDN010000052">
    <property type="protein sequence ID" value="CAD8087876.1"/>
    <property type="molecule type" value="Genomic_DNA"/>
</dbReference>
<name>A0A8S1NC19_9CILI</name>